<comment type="similarity">
    <text evidence="2">Belongs to the SusD family.</text>
</comment>
<dbReference type="InterPro" id="IPR011990">
    <property type="entry name" value="TPR-like_helical_dom_sf"/>
</dbReference>
<evidence type="ECO:0000256" key="6">
    <source>
        <dbReference type="SAM" id="SignalP"/>
    </source>
</evidence>
<accession>F4KXE2</accession>
<evidence type="ECO:0000259" key="8">
    <source>
        <dbReference type="Pfam" id="PF14322"/>
    </source>
</evidence>
<evidence type="ECO:0000256" key="4">
    <source>
        <dbReference type="ARBA" id="ARBA00023136"/>
    </source>
</evidence>
<keyword evidence="5" id="KW-0998">Cell outer membrane</keyword>
<comment type="subcellular location">
    <subcellularLocation>
        <location evidence="1">Cell outer membrane</location>
    </subcellularLocation>
</comment>
<dbReference type="Proteomes" id="UP000008461">
    <property type="component" value="Chromosome"/>
</dbReference>
<dbReference type="Gene3D" id="1.25.40.390">
    <property type="match status" value="1"/>
</dbReference>
<dbReference type="AlphaFoldDB" id="F4KXE2"/>
<sequence>MKLTLRLLFFLSLVCGLATCEKLEETLLDGPTEISTQEQRFLTENDCDGAVRLCYNALAFDDWWQVHFWRLCNDAATDDAWVGDTIKNYDINPPRFSNNPLDTSKTRRDTIVIPYFQRRIELMQAGHYTLDARGERLRDFYQSNYKGIFLCNSAIGGVSNAKIPDNVKNRLVAEAKFLRGFFYFELVKNFGPVPLVTAVVPTAYLDTMRRASTQRVYAQIKQDFTEAAAVLPTLTEQSGKDRGRATQGAALAFLAKAELYTENWAAALTAAEKIIEQQTYALEPDFGELWNPQNANSREFIFSIGTGVWSFNAFGNPIPVICGSRAEKGWGYLCPTTNLESQYLMDNDSIRLKWTIIKHQQPVPGDTTRSFDARPEVSKSARFCRKLYVPSNQRLGGSSTKLPNTLIFMRYADLLLIAAEAAYHTNAAEKTRDYLGAVRQRVKLTLDGGLSGTALLDAVYKERRAELAFEGQRLFDLRRIKSDGKPLIHKVMGLNGAFVRHNISNADAYERNNKREKLDKGSNFKVDKHELWPIPQDELNRRGGLRQNQGY</sequence>
<dbReference type="OrthoDB" id="636214at2"/>
<dbReference type="InterPro" id="IPR033985">
    <property type="entry name" value="SusD-like_N"/>
</dbReference>
<feature type="signal peptide" evidence="6">
    <location>
        <begin position="1"/>
        <end position="20"/>
    </location>
</feature>
<name>F4KXE2_HALH1</name>
<feature type="domain" description="SusD-like N-terminal" evidence="8">
    <location>
        <begin position="133"/>
        <end position="257"/>
    </location>
</feature>
<dbReference type="CDD" id="cd08977">
    <property type="entry name" value="SusD"/>
    <property type="match status" value="1"/>
</dbReference>
<evidence type="ECO:0000256" key="5">
    <source>
        <dbReference type="ARBA" id="ARBA00023237"/>
    </source>
</evidence>
<dbReference type="KEGG" id="hhy:Halhy_1456"/>
<proteinExistence type="inferred from homology"/>
<dbReference type="GO" id="GO:0009279">
    <property type="term" value="C:cell outer membrane"/>
    <property type="evidence" value="ECO:0007669"/>
    <property type="project" value="UniProtKB-SubCell"/>
</dbReference>
<dbReference type="InterPro" id="IPR012944">
    <property type="entry name" value="SusD_RagB_dom"/>
</dbReference>
<organism evidence="9 10">
    <name type="scientific">Haliscomenobacter hydrossis (strain ATCC 27775 / DSM 1100 / LMG 10767 / O)</name>
    <dbReference type="NCBI Taxonomy" id="760192"/>
    <lineage>
        <taxon>Bacteria</taxon>
        <taxon>Pseudomonadati</taxon>
        <taxon>Bacteroidota</taxon>
        <taxon>Saprospiria</taxon>
        <taxon>Saprospirales</taxon>
        <taxon>Haliscomenobacteraceae</taxon>
        <taxon>Haliscomenobacter</taxon>
    </lineage>
</organism>
<feature type="domain" description="RagB/SusD" evidence="7">
    <location>
        <begin position="379"/>
        <end position="551"/>
    </location>
</feature>
<reference evidence="9 10" key="1">
    <citation type="journal article" date="2011" name="Stand. Genomic Sci.">
        <title>Complete genome sequence of Haliscomenobacter hydrossis type strain (O).</title>
        <authorList>
            <consortium name="US DOE Joint Genome Institute (JGI-PGF)"/>
            <person name="Daligault H."/>
            <person name="Lapidus A."/>
            <person name="Zeytun A."/>
            <person name="Nolan M."/>
            <person name="Lucas S."/>
            <person name="Del Rio T.G."/>
            <person name="Tice H."/>
            <person name="Cheng J.F."/>
            <person name="Tapia R."/>
            <person name="Han C."/>
            <person name="Goodwin L."/>
            <person name="Pitluck S."/>
            <person name="Liolios K."/>
            <person name="Pagani I."/>
            <person name="Ivanova N."/>
            <person name="Huntemann M."/>
            <person name="Mavromatis K."/>
            <person name="Mikhailova N."/>
            <person name="Pati A."/>
            <person name="Chen A."/>
            <person name="Palaniappan K."/>
            <person name="Land M."/>
            <person name="Hauser L."/>
            <person name="Brambilla E.M."/>
            <person name="Rohde M."/>
            <person name="Verbarg S."/>
            <person name="Goker M."/>
            <person name="Bristow J."/>
            <person name="Eisen J.A."/>
            <person name="Markowitz V."/>
            <person name="Hugenholtz P."/>
            <person name="Kyrpides N.C."/>
            <person name="Klenk H.P."/>
            <person name="Woyke T."/>
        </authorList>
    </citation>
    <scope>NUCLEOTIDE SEQUENCE [LARGE SCALE GENOMIC DNA]</scope>
    <source>
        <strain evidence="10">ATCC 27775 / DSM 1100 / LMG 10767 / O</strain>
    </source>
</reference>
<dbReference type="HOGENOM" id="CLU_015553_1_4_10"/>
<evidence type="ECO:0000256" key="1">
    <source>
        <dbReference type="ARBA" id="ARBA00004442"/>
    </source>
</evidence>
<dbReference type="SUPFAM" id="SSF48452">
    <property type="entry name" value="TPR-like"/>
    <property type="match status" value="1"/>
</dbReference>
<dbReference type="eggNOG" id="COG1435">
    <property type="taxonomic scope" value="Bacteria"/>
</dbReference>
<evidence type="ECO:0000256" key="2">
    <source>
        <dbReference type="ARBA" id="ARBA00006275"/>
    </source>
</evidence>
<dbReference type="Pfam" id="PF07980">
    <property type="entry name" value="SusD_RagB"/>
    <property type="match status" value="1"/>
</dbReference>
<evidence type="ECO:0000313" key="10">
    <source>
        <dbReference type="Proteomes" id="UP000008461"/>
    </source>
</evidence>
<evidence type="ECO:0000259" key="7">
    <source>
        <dbReference type="Pfam" id="PF07980"/>
    </source>
</evidence>
<protein>
    <submittedName>
        <fullName evidence="9">RagB/SusD domain-containing protein</fullName>
    </submittedName>
</protein>
<keyword evidence="10" id="KW-1185">Reference proteome</keyword>
<keyword evidence="4" id="KW-0472">Membrane</keyword>
<evidence type="ECO:0000313" key="9">
    <source>
        <dbReference type="EMBL" id="AEE49350.1"/>
    </source>
</evidence>
<feature type="chain" id="PRO_5003310426" evidence="6">
    <location>
        <begin position="21"/>
        <end position="551"/>
    </location>
</feature>
<gene>
    <name evidence="9" type="ordered locus">Halhy_1456</name>
</gene>
<dbReference type="RefSeq" id="WP_013763904.1">
    <property type="nucleotide sequence ID" value="NC_015510.1"/>
</dbReference>
<dbReference type="EMBL" id="CP002691">
    <property type="protein sequence ID" value="AEE49350.1"/>
    <property type="molecule type" value="Genomic_DNA"/>
</dbReference>
<evidence type="ECO:0000256" key="3">
    <source>
        <dbReference type="ARBA" id="ARBA00022729"/>
    </source>
</evidence>
<dbReference type="STRING" id="760192.Halhy_1456"/>
<dbReference type="Pfam" id="PF14322">
    <property type="entry name" value="SusD-like_3"/>
    <property type="match status" value="1"/>
</dbReference>
<keyword evidence="3 6" id="KW-0732">Signal</keyword>
<reference key="2">
    <citation type="submission" date="2011-04" db="EMBL/GenBank/DDBJ databases">
        <title>Complete sequence of chromosome of Haliscomenobacter hydrossis DSM 1100.</title>
        <authorList>
            <consortium name="US DOE Joint Genome Institute (JGI-PGF)"/>
            <person name="Lucas S."/>
            <person name="Han J."/>
            <person name="Lapidus A."/>
            <person name="Bruce D."/>
            <person name="Goodwin L."/>
            <person name="Pitluck S."/>
            <person name="Peters L."/>
            <person name="Kyrpides N."/>
            <person name="Mavromatis K."/>
            <person name="Ivanova N."/>
            <person name="Ovchinnikova G."/>
            <person name="Pagani I."/>
            <person name="Daligault H."/>
            <person name="Detter J.C."/>
            <person name="Han C."/>
            <person name="Land M."/>
            <person name="Hauser L."/>
            <person name="Markowitz V."/>
            <person name="Cheng J.-F."/>
            <person name="Hugenholtz P."/>
            <person name="Woyke T."/>
            <person name="Wu D."/>
            <person name="Verbarg S."/>
            <person name="Frueling A."/>
            <person name="Brambilla E."/>
            <person name="Klenk H.-P."/>
            <person name="Eisen J.A."/>
        </authorList>
    </citation>
    <scope>NUCLEOTIDE SEQUENCE</scope>
    <source>
        <strain>DSM 1100</strain>
    </source>
</reference>